<dbReference type="PROSITE" id="PS00018">
    <property type="entry name" value="EF_HAND_1"/>
    <property type="match status" value="4"/>
</dbReference>
<organism evidence="12 13">
    <name type="scientific">Strongylocentrotus purpuratus</name>
    <name type="common">Purple sea urchin</name>
    <dbReference type="NCBI Taxonomy" id="7668"/>
    <lineage>
        <taxon>Eukaryota</taxon>
        <taxon>Metazoa</taxon>
        <taxon>Echinodermata</taxon>
        <taxon>Eleutherozoa</taxon>
        <taxon>Echinozoa</taxon>
        <taxon>Echinoidea</taxon>
        <taxon>Euechinoidea</taxon>
        <taxon>Echinacea</taxon>
        <taxon>Camarodonta</taxon>
        <taxon>Echinidea</taxon>
        <taxon>Strongylocentrotidae</taxon>
        <taxon>Strongylocentrotus</taxon>
    </lineage>
</organism>
<dbReference type="Pfam" id="PF13202">
    <property type="entry name" value="EF-hand_5"/>
    <property type="match status" value="2"/>
</dbReference>
<keyword evidence="6" id="KW-0325">Glycoprotein</keyword>
<keyword evidence="5" id="KW-0333">Golgi apparatus</keyword>
<dbReference type="PROSITE" id="PS50222">
    <property type="entry name" value="EF_HAND_2"/>
    <property type="match status" value="3"/>
</dbReference>
<dbReference type="OMA" id="FEYINPR"/>
<evidence type="ECO:0000256" key="8">
    <source>
        <dbReference type="ARBA" id="ARBA00023817"/>
    </source>
</evidence>
<reference evidence="13" key="1">
    <citation type="submission" date="2015-02" db="EMBL/GenBank/DDBJ databases">
        <title>Genome sequencing for Strongylocentrotus purpuratus.</title>
        <authorList>
            <person name="Murali S."/>
            <person name="Liu Y."/>
            <person name="Vee V."/>
            <person name="English A."/>
            <person name="Wang M."/>
            <person name="Skinner E."/>
            <person name="Han Y."/>
            <person name="Muzny D.M."/>
            <person name="Worley K.C."/>
            <person name="Gibbs R.A."/>
        </authorList>
    </citation>
    <scope>NUCLEOTIDE SEQUENCE</scope>
</reference>
<dbReference type="InterPro" id="IPR002048">
    <property type="entry name" value="EF_hand_dom"/>
</dbReference>
<keyword evidence="1" id="KW-0479">Metal-binding</keyword>
<accession>A0A7M7HIY5</accession>
<keyword evidence="3" id="KW-0677">Repeat</keyword>
<dbReference type="InterPro" id="IPR011992">
    <property type="entry name" value="EF-hand-dom_pair"/>
</dbReference>
<evidence type="ECO:0000259" key="11">
    <source>
        <dbReference type="PROSITE" id="PS50222"/>
    </source>
</evidence>
<dbReference type="FunCoup" id="A0A7M7HIY5">
    <property type="interactions" value="744"/>
</dbReference>
<dbReference type="EnsemblMetazoa" id="XM_011673367">
    <property type="protein sequence ID" value="XP_011671669"/>
    <property type="gene ID" value="LOC578559"/>
</dbReference>
<evidence type="ECO:0000256" key="3">
    <source>
        <dbReference type="ARBA" id="ARBA00022737"/>
    </source>
</evidence>
<protein>
    <recommendedName>
        <fullName evidence="8">45 kDa calcium-binding protein</fullName>
    </recommendedName>
    <alternativeName>
        <fullName evidence="9">Stromal cell-derived factor 4</fullName>
    </alternativeName>
</protein>
<feature type="domain" description="EF-hand" evidence="11">
    <location>
        <begin position="316"/>
        <end position="351"/>
    </location>
</feature>
<dbReference type="Gene3D" id="1.10.238.10">
    <property type="entry name" value="EF-hand"/>
    <property type="match status" value="3"/>
</dbReference>
<name>A0A7M7HIY5_STRPU</name>
<dbReference type="PANTHER" id="PTHR10827:SF98">
    <property type="entry name" value="45 KDA CALCIUM-BINDING PROTEIN"/>
    <property type="match status" value="1"/>
</dbReference>
<comment type="subcellular location">
    <subcellularLocation>
        <location evidence="7">Golgi apparatus lumen</location>
    </subcellularLocation>
</comment>
<keyword evidence="2 10" id="KW-0732">Signal</keyword>
<feature type="signal peptide" evidence="10">
    <location>
        <begin position="1"/>
        <end position="32"/>
    </location>
</feature>
<evidence type="ECO:0000256" key="1">
    <source>
        <dbReference type="ARBA" id="ARBA00022723"/>
    </source>
</evidence>
<feature type="domain" description="EF-hand" evidence="11">
    <location>
        <begin position="103"/>
        <end position="138"/>
    </location>
</feature>
<dbReference type="InterPro" id="IPR027240">
    <property type="entry name" value="CAB45_EFh"/>
</dbReference>
<dbReference type="KEGG" id="spu:578559"/>
<evidence type="ECO:0000256" key="4">
    <source>
        <dbReference type="ARBA" id="ARBA00022837"/>
    </source>
</evidence>
<evidence type="ECO:0000256" key="5">
    <source>
        <dbReference type="ARBA" id="ARBA00023034"/>
    </source>
</evidence>
<dbReference type="SUPFAM" id="SSF47473">
    <property type="entry name" value="EF-hand"/>
    <property type="match status" value="2"/>
</dbReference>
<dbReference type="GeneID" id="578559"/>
<dbReference type="OrthoDB" id="9978834at2759"/>
<dbReference type="PANTHER" id="PTHR10827">
    <property type="entry name" value="RETICULOCALBIN"/>
    <property type="match status" value="1"/>
</dbReference>
<sequence length="364" mass="42166">MSFSIISIMKLPSPSLIVCAIILTNLPWDCLARPAVIPDDGKLKMDENGDGKNIPGVPNPELFPNNHIDAVKMERNGALNKDFQQELFWGPAHEEMTDVREEEGRLRLMEIFKLADRDEDKFLTMDELAAWIEEKTAEHYSEAVSSSRQGFPQVDTNKDGYLQWDEYREQFFKHRGLDEEKLKAYREGKLSIDETLEQDYAMYRDRWDRADEDNDNSLSVEEFLAFLHPEHCKSMLSMLVEEVLHDLNQNDDTALNLREFLSLPDDAHLDLGKAANDDEWVRERKNEFEENIDLDGDGIATFEELEKYMDPRNKQHAESEARHLMGVADMDGDGKLSPREVSNSYFVFLGSKVYNYARNVHDEF</sequence>
<dbReference type="Proteomes" id="UP000007110">
    <property type="component" value="Unassembled WGS sequence"/>
</dbReference>
<evidence type="ECO:0000256" key="2">
    <source>
        <dbReference type="ARBA" id="ARBA00022729"/>
    </source>
</evidence>
<evidence type="ECO:0000256" key="9">
    <source>
        <dbReference type="ARBA" id="ARBA00031511"/>
    </source>
</evidence>
<feature type="chain" id="PRO_5029573020" description="45 kDa calcium-binding protein" evidence="10">
    <location>
        <begin position="33"/>
        <end position="364"/>
    </location>
</feature>
<evidence type="ECO:0000313" key="13">
    <source>
        <dbReference type="Proteomes" id="UP000007110"/>
    </source>
</evidence>
<dbReference type="CDD" id="cd16225">
    <property type="entry name" value="EFh_CREC_cab45"/>
    <property type="match status" value="1"/>
</dbReference>
<evidence type="ECO:0000256" key="7">
    <source>
        <dbReference type="ARBA" id="ARBA00023769"/>
    </source>
</evidence>
<dbReference type="RefSeq" id="XP_011671669.1">
    <property type="nucleotide sequence ID" value="XM_011673367.2"/>
</dbReference>
<dbReference type="FunFam" id="1.10.238.10:FF:000120">
    <property type="entry name" value="45 kDa calcium-binding protein"/>
    <property type="match status" value="1"/>
</dbReference>
<keyword evidence="4" id="KW-0106">Calcium</keyword>
<dbReference type="InterPro" id="IPR018247">
    <property type="entry name" value="EF_Hand_1_Ca_BS"/>
</dbReference>
<reference evidence="12" key="2">
    <citation type="submission" date="2021-01" db="UniProtKB">
        <authorList>
            <consortium name="EnsemblMetazoa"/>
        </authorList>
    </citation>
    <scope>IDENTIFICATION</scope>
</reference>
<keyword evidence="13" id="KW-1185">Reference proteome</keyword>
<feature type="domain" description="EF-hand" evidence="11">
    <location>
        <begin position="198"/>
        <end position="233"/>
    </location>
</feature>
<evidence type="ECO:0000256" key="6">
    <source>
        <dbReference type="ARBA" id="ARBA00023180"/>
    </source>
</evidence>
<dbReference type="GO" id="GO:0005509">
    <property type="term" value="F:calcium ion binding"/>
    <property type="evidence" value="ECO:0000318"/>
    <property type="project" value="GO_Central"/>
</dbReference>
<proteinExistence type="predicted"/>
<dbReference type="AlphaFoldDB" id="A0A7M7HIY5"/>
<dbReference type="CTD" id="51150"/>
<dbReference type="SMART" id="SM00054">
    <property type="entry name" value="EFh"/>
    <property type="match status" value="3"/>
</dbReference>
<dbReference type="GO" id="GO:0005783">
    <property type="term" value="C:endoplasmic reticulum"/>
    <property type="evidence" value="ECO:0000318"/>
    <property type="project" value="GO_Central"/>
</dbReference>
<dbReference type="GO" id="GO:0005796">
    <property type="term" value="C:Golgi lumen"/>
    <property type="evidence" value="ECO:0007669"/>
    <property type="project" value="UniProtKB-SubCell"/>
</dbReference>
<evidence type="ECO:0000313" key="12">
    <source>
        <dbReference type="EnsemblMetazoa" id="XP_011671669"/>
    </source>
</evidence>
<dbReference type="InParanoid" id="A0A7M7HIY5"/>
<dbReference type="GO" id="GO:0017156">
    <property type="term" value="P:calcium-ion regulated exocytosis"/>
    <property type="evidence" value="ECO:0000318"/>
    <property type="project" value="GO_Central"/>
</dbReference>
<evidence type="ECO:0000256" key="10">
    <source>
        <dbReference type="SAM" id="SignalP"/>
    </source>
</evidence>